<evidence type="ECO:0000256" key="3">
    <source>
        <dbReference type="ARBA" id="ARBA00023237"/>
    </source>
</evidence>
<evidence type="ECO:0000256" key="4">
    <source>
        <dbReference type="SAM" id="SignalP"/>
    </source>
</evidence>
<organism evidence="5 6">
    <name type="scientific">Candidatus Tidjanibacter faecipullorum</name>
    <dbReference type="NCBI Taxonomy" id="2838766"/>
    <lineage>
        <taxon>Bacteria</taxon>
        <taxon>Pseudomonadati</taxon>
        <taxon>Bacteroidota</taxon>
        <taxon>Bacteroidia</taxon>
        <taxon>Bacteroidales</taxon>
        <taxon>Rikenellaceae</taxon>
        <taxon>Tidjanibacter</taxon>
    </lineage>
</organism>
<feature type="signal peptide" evidence="4">
    <location>
        <begin position="1"/>
        <end position="22"/>
    </location>
</feature>
<protein>
    <recommendedName>
        <fullName evidence="7">TonB-dependent receptor</fullName>
    </recommendedName>
</protein>
<evidence type="ECO:0008006" key="7">
    <source>
        <dbReference type="Google" id="ProtNLM"/>
    </source>
</evidence>
<gene>
    <name evidence="5" type="ORF">H9816_02315</name>
</gene>
<dbReference type="GO" id="GO:0009279">
    <property type="term" value="C:cell outer membrane"/>
    <property type="evidence" value="ECO:0007669"/>
    <property type="project" value="UniProtKB-SubCell"/>
</dbReference>
<keyword evidence="2" id="KW-0472">Membrane</keyword>
<dbReference type="Proteomes" id="UP000824014">
    <property type="component" value="Unassembled WGS sequence"/>
</dbReference>
<dbReference type="SUPFAM" id="SSF56935">
    <property type="entry name" value="Porins"/>
    <property type="match status" value="1"/>
</dbReference>
<keyword evidence="3" id="KW-0998">Cell outer membrane</keyword>
<dbReference type="InterPro" id="IPR036942">
    <property type="entry name" value="Beta-barrel_TonB_sf"/>
</dbReference>
<accession>A0A9D2DD08</accession>
<evidence type="ECO:0000256" key="2">
    <source>
        <dbReference type="ARBA" id="ARBA00023136"/>
    </source>
</evidence>
<evidence type="ECO:0000313" key="5">
    <source>
        <dbReference type="EMBL" id="HIZ14737.1"/>
    </source>
</evidence>
<comment type="caution">
    <text evidence="5">The sequence shown here is derived from an EMBL/GenBank/DDBJ whole genome shotgun (WGS) entry which is preliminary data.</text>
</comment>
<evidence type="ECO:0000313" key="6">
    <source>
        <dbReference type="Proteomes" id="UP000824014"/>
    </source>
</evidence>
<sequence>MKRWGRGVMLGVLLVAGLAARAQEPFDEAVPGAPYEDDFREIVVDTALFYAPLGDESSVFSRISRYGFAFTTYTPRGADDRFQRVGVAGLEFSDELGRYPDYGLYAALAALAPAAARTGGVVDGYYSPLFVDTYEVGASSSPEGMSVTCTYSERRYRGGLRFRAAGSLGRGWYLAGTLRGRWGEDAWMPGVFTEAYMGALSVEKRWREQMSLALFLMAAPQQRGLRGWTEQEVFDLTGNNRYNPYWGPYAGRMRNARVRYDRTPLAVAEWRWQPSERQRYRVACGYRFGVRSRSGLVWTDAASPYPDYYANLPGHCDDPRLADRLAELWRSGDKQVTQIDWRTLYDANLFSGDGEAGYWADRRNERLDNFQLALTGRTGAPLGLGGDYGVRLRLDHSNCYRTVADLLGATYAVNRDPFTGEESDLRHPGRRIGVGDRFDYDYDIRRSEAVAFGSLRYRHGRWHLELGSEVAVATLRRTGRYAKQSRSGASSFGPSEALRFTPWQAFAVGRCNFTPAHRIVLQLHAGGYMPHYEDLFLAPDYFNTTIDRPCLMRAVGASLDYRVPVGWFGELQAAAFVMRTDDETQVIRYYDDMYRTYCDLAVTGIAKRNWGVELGFRAAITDRLSVQVAFATGSYCYAADPRVQIREDATHAVLMEDDRSRMKGFVHTSSPQTTAGVVVQYRTASSWGFSVEGLWADRRYVEPNPLRRTDRVLAGMASPEERLACLRQERLPAAWVVNVGVTKGFDWSGVRVFVSLSIDNLLGLEEIVYGGYEQMRMERRTVGGREVYTPFPSRYGYAYPRTVLASVTVSF</sequence>
<feature type="chain" id="PRO_5038800803" description="TonB-dependent receptor" evidence="4">
    <location>
        <begin position="23"/>
        <end position="811"/>
    </location>
</feature>
<dbReference type="AlphaFoldDB" id="A0A9D2DD08"/>
<name>A0A9D2DD08_9BACT</name>
<evidence type="ECO:0000256" key="1">
    <source>
        <dbReference type="ARBA" id="ARBA00004442"/>
    </source>
</evidence>
<keyword evidence="4" id="KW-0732">Signal</keyword>
<reference evidence="5" key="1">
    <citation type="journal article" date="2021" name="PeerJ">
        <title>Extensive microbial diversity within the chicken gut microbiome revealed by metagenomics and culture.</title>
        <authorList>
            <person name="Gilroy R."/>
            <person name="Ravi A."/>
            <person name="Getino M."/>
            <person name="Pursley I."/>
            <person name="Horton D.L."/>
            <person name="Alikhan N.F."/>
            <person name="Baker D."/>
            <person name="Gharbi K."/>
            <person name="Hall N."/>
            <person name="Watson M."/>
            <person name="Adriaenssens E.M."/>
            <person name="Foster-Nyarko E."/>
            <person name="Jarju S."/>
            <person name="Secka A."/>
            <person name="Antonio M."/>
            <person name="Oren A."/>
            <person name="Chaudhuri R.R."/>
            <person name="La Ragione R."/>
            <person name="Hildebrand F."/>
            <person name="Pallen M.J."/>
        </authorList>
    </citation>
    <scope>NUCLEOTIDE SEQUENCE</scope>
    <source>
        <strain evidence="5">ChiHjej11B10-19426</strain>
    </source>
</reference>
<dbReference type="EMBL" id="DXCC01000005">
    <property type="protein sequence ID" value="HIZ14737.1"/>
    <property type="molecule type" value="Genomic_DNA"/>
</dbReference>
<dbReference type="Gene3D" id="2.40.170.20">
    <property type="entry name" value="TonB-dependent receptor, beta-barrel domain"/>
    <property type="match status" value="1"/>
</dbReference>
<comment type="subcellular location">
    <subcellularLocation>
        <location evidence="1">Cell outer membrane</location>
    </subcellularLocation>
</comment>
<proteinExistence type="predicted"/>
<reference evidence="5" key="2">
    <citation type="submission" date="2021-04" db="EMBL/GenBank/DDBJ databases">
        <authorList>
            <person name="Gilroy R."/>
        </authorList>
    </citation>
    <scope>NUCLEOTIDE SEQUENCE</scope>
    <source>
        <strain evidence="5">ChiHjej11B10-19426</strain>
    </source>
</reference>